<name>A0A8J6L3L8_MICOH</name>
<dbReference type="GO" id="GO:0005737">
    <property type="term" value="C:cytoplasm"/>
    <property type="evidence" value="ECO:0007669"/>
    <property type="project" value="UniProtKB-SubCell"/>
</dbReference>
<accession>A0A8J6L3L8</accession>
<evidence type="ECO:0000256" key="8">
    <source>
        <dbReference type="SAM" id="MobiDB-lite"/>
    </source>
</evidence>
<evidence type="ECO:0000256" key="4">
    <source>
        <dbReference type="ARBA" id="ARBA00022490"/>
    </source>
</evidence>
<sequence>MESHFSEAHHEPKRPMEDPSSQKLRAAPVFWRPQDEICEPVVLYMETWVAERVFGRMQPSVPSEWYDGSIWMTVDTGGSGNVAEITIYGEPSLQHRMKNVILHLEARHKNEDFKRDIPPWVKIPEDLKDPEVFRVQTLVLKFLFGPHGSRIPHFEKVSQAMFELKTLESSELTEVLVYGSYNHKLRAKWMLQSMAERYRLRQERGMLHLEEAMKTLELGKCLE</sequence>
<evidence type="ECO:0000259" key="9">
    <source>
        <dbReference type="Pfam" id="PF16005"/>
    </source>
</evidence>
<evidence type="ECO:0000256" key="6">
    <source>
        <dbReference type="ARBA" id="ARBA00054456"/>
    </source>
</evidence>
<dbReference type="InterPro" id="IPR031952">
    <property type="entry name" value="MOEP19_KH-like"/>
</dbReference>
<evidence type="ECO:0000313" key="10">
    <source>
        <dbReference type="EMBL" id="KAH0518934.1"/>
    </source>
</evidence>
<keyword evidence="3" id="KW-0217">Developmental protein</keyword>
<dbReference type="PANTHER" id="PTHR31368:SF4">
    <property type="entry name" value="DEVELOPMENTAL PLURIPOTENCY-ASSOCIATED 5 PROTEIN"/>
    <property type="match status" value="1"/>
</dbReference>
<evidence type="ECO:0000256" key="3">
    <source>
        <dbReference type="ARBA" id="ARBA00022473"/>
    </source>
</evidence>
<dbReference type="CDD" id="cd12795">
    <property type="entry name" value="FILIA_N_like"/>
    <property type="match status" value="1"/>
</dbReference>
<dbReference type="AlphaFoldDB" id="A0A8J6L3L8"/>
<comment type="function">
    <text evidence="6">Involved in the maintenance of embryonic stem (ES) cell pluripotency. Dispensable for self-renewal of pluripotent ES cells and establishment of germ cells. Associates with specific target mRNAs.</text>
</comment>
<evidence type="ECO:0000256" key="5">
    <source>
        <dbReference type="ARBA" id="ARBA00022884"/>
    </source>
</evidence>
<evidence type="ECO:0000256" key="2">
    <source>
        <dbReference type="ARBA" id="ARBA00009081"/>
    </source>
</evidence>
<dbReference type="PANTHER" id="PTHR31368">
    <property type="entry name" value="DEVELOPMENT PLURPOTENCY-ASSOCIATED PROTEIN 1/5 FAMILY MEMBER"/>
    <property type="match status" value="1"/>
</dbReference>
<organism evidence="10 11">
    <name type="scientific">Microtus ochrogaster</name>
    <name type="common">Prairie vole</name>
    <dbReference type="NCBI Taxonomy" id="79684"/>
    <lineage>
        <taxon>Eukaryota</taxon>
        <taxon>Metazoa</taxon>
        <taxon>Chordata</taxon>
        <taxon>Craniata</taxon>
        <taxon>Vertebrata</taxon>
        <taxon>Euteleostomi</taxon>
        <taxon>Mammalia</taxon>
        <taxon>Eutheria</taxon>
        <taxon>Euarchontoglires</taxon>
        <taxon>Glires</taxon>
        <taxon>Rodentia</taxon>
        <taxon>Myomorpha</taxon>
        <taxon>Muroidea</taxon>
        <taxon>Cricetidae</taxon>
        <taxon>Arvicolinae</taxon>
        <taxon>Microtus</taxon>
    </lineage>
</organism>
<dbReference type="InterPro" id="IPR036612">
    <property type="entry name" value="KH_dom_type_1_sf"/>
</dbReference>
<keyword evidence="4" id="KW-0963">Cytoplasm</keyword>
<gene>
    <name evidence="10" type="ORF">LTLLF_114935</name>
</gene>
<dbReference type="GO" id="GO:0003729">
    <property type="term" value="F:mRNA binding"/>
    <property type="evidence" value="ECO:0007669"/>
    <property type="project" value="TreeGrafter"/>
</dbReference>
<dbReference type="Gene3D" id="3.30.1370.10">
    <property type="entry name" value="K Homology domain, type 1"/>
    <property type="match status" value="2"/>
</dbReference>
<feature type="compositionally biased region" description="Basic and acidic residues" evidence="8">
    <location>
        <begin position="1"/>
        <end position="17"/>
    </location>
</feature>
<evidence type="ECO:0000256" key="1">
    <source>
        <dbReference type="ARBA" id="ARBA00004496"/>
    </source>
</evidence>
<dbReference type="Pfam" id="PF16005">
    <property type="entry name" value="MOEP19"/>
    <property type="match status" value="2"/>
</dbReference>
<keyword evidence="5" id="KW-0694">RNA-binding</keyword>
<protein>
    <recommendedName>
        <fullName evidence="7">Embryonal stem cell-specific gene 1 protein</fullName>
    </recommendedName>
</protein>
<feature type="region of interest" description="Disordered" evidence="8">
    <location>
        <begin position="1"/>
        <end position="22"/>
    </location>
</feature>
<comment type="subcellular location">
    <subcellularLocation>
        <location evidence="1">Cytoplasm</location>
    </subcellularLocation>
</comment>
<evidence type="ECO:0000256" key="7">
    <source>
        <dbReference type="ARBA" id="ARBA00076670"/>
    </source>
</evidence>
<dbReference type="FunFam" id="3.30.1370.10:FF:000079">
    <property type="entry name" value="developmental pluripotency-associated 5 protein-like"/>
    <property type="match status" value="1"/>
</dbReference>
<comment type="caution">
    <text evidence="10">The sequence shown here is derived from an EMBL/GenBank/DDBJ whole genome shotgun (WGS) entry which is preliminary data.</text>
</comment>
<evidence type="ECO:0000313" key="11">
    <source>
        <dbReference type="Proteomes" id="UP000710432"/>
    </source>
</evidence>
<dbReference type="EMBL" id="JAATJU010009099">
    <property type="protein sequence ID" value="KAH0518934.1"/>
    <property type="molecule type" value="Genomic_DNA"/>
</dbReference>
<comment type="similarity">
    <text evidence="2">Belongs to the KHDC1 family.</text>
</comment>
<dbReference type="Proteomes" id="UP000710432">
    <property type="component" value="Unassembled WGS sequence"/>
</dbReference>
<dbReference type="GO" id="GO:0010468">
    <property type="term" value="P:regulation of gene expression"/>
    <property type="evidence" value="ECO:0007669"/>
    <property type="project" value="TreeGrafter"/>
</dbReference>
<feature type="domain" description="KH-like RNA-binding" evidence="9">
    <location>
        <begin position="30"/>
        <end position="110"/>
    </location>
</feature>
<feature type="domain" description="KH-like RNA-binding" evidence="9">
    <location>
        <begin position="118"/>
        <end position="202"/>
    </location>
</feature>
<reference evidence="10" key="1">
    <citation type="submission" date="2020-03" db="EMBL/GenBank/DDBJ databases">
        <title>Studies in the Genomics of Life Span.</title>
        <authorList>
            <person name="Glass D."/>
        </authorList>
    </citation>
    <scope>NUCLEOTIDE SEQUENCE</scope>
    <source>
        <strain evidence="10">LTLLF</strain>
        <tissue evidence="10">Muscle</tissue>
    </source>
</reference>
<proteinExistence type="inferred from homology"/>